<name>A0AB35XLS9_9ACTN</name>
<dbReference type="SUPFAM" id="SSF53041">
    <property type="entry name" value="Resolvase-like"/>
    <property type="match status" value="1"/>
</dbReference>
<dbReference type="GO" id="GO:0000150">
    <property type="term" value="F:DNA strand exchange activity"/>
    <property type="evidence" value="ECO:0007669"/>
    <property type="project" value="InterPro"/>
</dbReference>
<dbReference type="Pfam" id="PF00239">
    <property type="entry name" value="Resolvase"/>
    <property type="match status" value="1"/>
</dbReference>
<protein>
    <submittedName>
        <fullName evidence="3">Recombinase family protein</fullName>
    </submittedName>
</protein>
<dbReference type="PROSITE" id="PS51736">
    <property type="entry name" value="RECOMBINASES_3"/>
    <property type="match status" value="1"/>
</dbReference>
<dbReference type="InterPro" id="IPR036162">
    <property type="entry name" value="Resolvase-like_N_sf"/>
</dbReference>
<comment type="caution">
    <text evidence="3">The sequence shown here is derived from an EMBL/GenBank/DDBJ whole genome shotgun (WGS) entry which is preliminary data.</text>
</comment>
<proteinExistence type="inferred from homology"/>
<dbReference type="PANTHER" id="PTHR30461">
    <property type="entry name" value="DNA-INVERTASE FROM LAMBDOID PROPHAGE"/>
    <property type="match status" value="1"/>
</dbReference>
<dbReference type="Proteomes" id="UP001309299">
    <property type="component" value="Unassembled WGS sequence"/>
</dbReference>
<evidence type="ECO:0000313" key="4">
    <source>
        <dbReference type="Proteomes" id="UP001309299"/>
    </source>
</evidence>
<sequence>MREAGVSRSFVDVASGKDTDRPQLPEIVRYVRAGDELVVPSFDQLARSLPDLLALVEQITGKGCTIRFLSPPLTFTGGDDWWAGLRLVLLGAVASFERDILLRRQREGIG</sequence>
<organism evidence="3 4">
    <name type="scientific">Cutibacterium avidum</name>
    <dbReference type="NCBI Taxonomy" id="33010"/>
    <lineage>
        <taxon>Bacteria</taxon>
        <taxon>Bacillati</taxon>
        <taxon>Actinomycetota</taxon>
        <taxon>Actinomycetes</taxon>
        <taxon>Propionibacteriales</taxon>
        <taxon>Propionibacteriaceae</taxon>
        <taxon>Cutibacterium</taxon>
    </lineage>
</organism>
<evidence type="ECO:0000259" key="2">
    <source>
        <dbReference type="PROSITE" id="PS51736"/>
    </source>
</evidence>
<accession>A0AB35XLS9</accession>
<dbReference type="GO" id="GO:0003677">
    <property type="term" value="F:DNA binding"/>
    <property type="evidence" value="ECO:0007669"/>
    <property type="project" value="InterPro"/>
</dbReference>
<dbReference type="InterPro" id="IPR006119">
    <property type="entry name" value="Resolv_N"/>
</dbReference>
<dbReference type="EMBL" id="JBAKUA010000032">
    <property type="protein sequence ID" value="MEH1547769.1"/>
    <property type="molecule type" value="Genomic_DNA"/>
</dbReference>
<dbReference type="Gene3D" id="3.40.50.1390">
    <property type="entry name" value="Resolvase, N-terminal catalytic domain"/>
    <property type="match status" value="1"/>
</dbReference>
<dbReference type="RefSeq" id="WP_252909483.1">
    <property type="nucleotide sequence ID" value="NZ_JAHDTX010000025.1"/>
</dbReference>
<dbReference type="InterPro" id="IPR050639">
    <property type="entry name" value="SSR_resolvase"/>
</dbReference>
<dbReference type="AlphaFoldDB" id="A0AB35XLS9"/>
<dbReference type="CDD" id="cd03768">
    <property type="entry name" value="SR_ResInv"/>
    <property type="match status" value="1"/>
</dbReference>
<dbReference type="SMART" id="SM00857">
    <property type="entry name" value="Resolvase"/>
    <property type="match status" value="1"/>
</dbReference>
<comment type="similarity">
    <text evidence="1">Belongs to the site-specific recombinase resolvase family.</text>
</comment>
<evidence type="ECO:0000256" key="1">
    <source>
        <dbReference type="ARBA" id="ARBA00009913"/>
    </source>
</evidence>
<evidence type="ECO:0000313" key="3">
    <source>
        <dbReference type="EMBL" id="MEH1547769.1"/>
    </source>
</evidence>
<feature type="domain" description="Resolvase/invertase-type recombinase catalytic" evidence="2">
    <location>
        <begin position="1"/>
        <end position="110"/>
    </location>
</feature>
<reference evidence="3" key="1">
    <citation type="submission" date="2024-02" db="EMBL/GenBank/DDBJ databases">
        <title>Bacterial skin colonization with Propionibacterium avidum as a risk factor for Periprosthetic Joint Infections - a single-center prospective study.</title>
        <authorList>
            <person name="Achermann Y."/>
        </authorList>
    </citation>
    <scope>NUCLEOTIDE SEQUENCE</scope>
    <source>
        <strain evidence="3">PAVI-2017310195</strain>
    </source>
</reference>
<dbReference type="PANTHER" id="PTHR30461:SF26">
    <property type="entry name" value="RESOLVASE HOMOLOG YNEB"/>
    <property type="match status" value="1"/>
</dbReference>
<gene>
    <name evidence="3" type="ORF">V7F78_12370</name>
</gene>